<evidence type="ECO:0000256" key="9">
    <source>
        <dbReference type="ARBA" id="ARBA00023033"/>
    </source>
</evidence>
<dbReference type="InterPro" id="IPR002401">
    <property type="entry name" value="Cyt_P450_E_grp-I"/>
</dbReference>
<dbReference type="GO" id="GO:0020037">
    <property type="term" value="F:heme binding"/>
    <property type="evidence" value="ECO:0007669"/>
    <property type="project" value="InterPro"/>
</dbReference>
<keyword evidence="9" id="KW-0503">Monooxygenase</keyword>
<keyword evidence="4" id="KW-0812">Transmembrane</keyword>
<dbReference type="GO" id="GO:0016705">
    <property type="term" value="F:oxidoreductase activity, acting on paired donors, with incorporation or reduction of molecular oxygen"/>
    <property type="evidence" value="ECO:0007669"/>
    <property type="project" value="InterPro"/>
</dbReference>
<keyword evidence="8 11" id="KW-0408">Iron</keyword>
<dbReference type="GO" id="GO:0004497">
    <property type="term" value="F:monooxygenase activity"/>
    <property type="evidence" value="ECO:0007669"/>
    <property type="project" value="UniProtKB-KW"/>
</dbReference>
<sequence>MGCRVIIHRGDGMFHQKRCRFGQPPQVAIYKYLTYDHTTVAIIRRWLDNGDSEKRVSKLGQRMDVFLQGLIEEHRKNNDETQLEYYTEQIIKWLVLVMLLAGNNKSAVTMEWVMLNLLNQPEVLKKARDELDAQVGPLLLPHMSLSECTMEGYDVPADTILLVNEWAIHRDPKLWEDPTSFKPERFENYVDGGDQNQGHKLMPSAVGGRACSAGAKSGQTVKCFEWAKVDGKEIVDITEGKGMTMPKAEPLVAMCNARPVVGTTGYAAPK</sequence>
<evidence type="ECO:0000256" key="10">
    <source>
        <dbReference type="ARBA" id="ARBA00023136"/>
    </source>
</evidence>
<dbReference type="Gene3D" id="1.10.630.10">
    <property type="entry name" value="Cytochrome P450"/>
    <property type="match status" value="1"/>
</dbReference>
<dbReference type="PANTHER" id="PTHR47947">
    <property type="entry name" value="CYTOCHROME P450 82C3-RELATED"/>
    <property type="match status" value="1"/>
</dbReference>
<dbReference type="PANTHER" id="PTHR47947:SF62">
    <property type="entry name" value="CYTOCHROME P450, FAMILY 81, SUBFAMILY D, POLYPEPTIDE 5"/>
    <property type="match status" value="1"/>
</dbReference>
<dbReference type="InterPro" id="IPR050651">
    <property type="entry name" value="Plant_Cytochrome_P450_Monoox"/>
</dbReference>
<evidence type="ECO:0000256" key="4">
    <source>
        <dbReference type="ARBA" id="ARBA00022692"/>
    </source>
</evidence>
<dbReference type="InterPro" id="IPR001128">
    <property type="entry name" value="Cyt_P450"/>
</dbReference>
<comment type="subcellular location">
    <subcellularLocation>
        <location evidence="1">Membrane</location>
        <topology evidence="1">Single-pass membrane protein</topology>
    </subcellularLocation>
</comment>
<keyword evidence="10" id="KW-0472">Membrane</keyword>
<evidence type="ECO:0000256" key="7">
    <source>
        <dbReference type="ARBA" id="ARBA00023002"/>
    </source>
</evidence>
<accession>A0AAD9WK24</accession>
<dbReference type="Proteomes" id="UP001280121">
    <property type="component" value="Unassembled WGS sequence"/>
</dbReference>
<keyword evidence="5 11" id="KW-0479">Metal-binding</keyword>
<name>A0AAD9WK24_9ROSI</name>
<keyword evidence="7" id="KW-0560">Oxidoreductase</keyword>
<gene>
    <name evidence="12" type="ORF">Ddye_028843</name>
</gene>
<reference evidence="12" key="1">
    <citation type="journal article" date="2023" name="Plant J.">
        <title>Genome sequences and population genomics provide insights into the demographic history, inbreeding, and mutation load of two 'living fossil' tree species of Dipteronia.</title>
        <authorList>
            <person name="Feng Y."/>
            <person name="Comes H.P."/>
            <person name="Chen J."/>
            <person name="Zhu S."/>
            <person name="Lu R."/>
            <person name="Zhang X."/>
            <person name="Li P."/>
            <person name="Qiu J."/>
            <person name="Olsen K.M."/>
            <person name="Qiu Y."/>
        </authorList>
    </citation>
    <scope>NUCLEOTIDE SEQUENCE</scope>
    <source>
        <strain evidence="12">KIB01</strain>
    </source>
</reference>
<feature type="binding site" description="axial binding residue" evidence="11">
    <location>
        <position position="211"/>
    </location>
    <ligand>
        <name>heme</name>
        <dbReference type="ChEBI" id="CHEBI:30413"/>
    </ligand>
    <ligandPart>
        <name>Fe</name>
        <dbReference type="ChEBI" id="CHEBI:18248"/>
    </ligandPart>
</feature>
<evidence type="ECO:0000256" key="11">
    <source>
        <dbReference type="PIRSR" id="PIRSR602401-1"/>
    </source>
</evidence>
<evidence type="ECO:0000256" key="3">
    <source>
        <dbReference type="ARBA" id="ARBA00022617"/>
    </source>
</evidence>
<dbReference type="GO" id="GO:0005506">
    <property type="term" value="F:iron ion binding"/>
    <property type="evidence" value="ECO:0007669"/>
    <property type="project" value="InterPro"/>
</dbReference>
<keyword evidence="3 11" id="KW-0349">Heme</keyword>
<evidence type="ECO:0000256" key="2">
    <source>
        <dbReference type="ARBA" id="ARBA00010617"/>
    </source>
</evidence>
<keyword evidence="13" id="KW-1185">Reference proteome</keyword>
<evidence type="ECO:0000256" key="8">
    <source>
        <dbReference type="ARBA" id="ARBA00023004"/>
    </source>
</evidence>
<proteinExistence type="inferred from homology"/>
<organism evidence="12 13">
    <name type="scientific">Dipteronia dyeriana</name>
    <dbReference type="NCBI Taxonomy" id="168575"/>
    <lineage>
        <taxon>Eukaryota</taxon>
        <taxon>Viridiplantae</taxon>
        <taxon>Streptophyta</taxon>
        <taxon>Embryophyta</taxon>
        <taxon>Tracheophyta</taxon>
        <taxon>Spermatophyta</taxon>
        <taxon>Magnoliopsida</taxon>
        <taxon>eudicotyledons</taxon>
        <taxon>Gunneridae</taxon>
        <taxon>Pentapetalae</taxon>
        <taxon>rosids</taxon>
        <taxon>malvids</taxon>
        <taxon>Sapindales</taxon>
        <taxon>Sapindaceae</taxon>
        <taxon>Hippocastanoideae</taxon>
        <taxon>Acereae</taxon>
        <taxon>Dipteronia</taxon>
    </lineage>
</organism>
<evidence type="ECO:0008006" key="14">
    <source>
        <dbReference type="Google" id="ProtNLM"/>
    </source>
</evidence>
<dbReference type="AlphaFoldDB" id="A0AAD9WK24"/>
<comment type="similarity">
    <text evidence="2">Belongs to the cytochrome P450 family.</text>
</comment>
<evidence type="ECO:0000313" key="13">
    <source>
        <dbReference type="Proteomes" id="UP001280121"/>
    </source>
</evidence>
<dbReference type="SUPFAM" id="SSF48264">
    <property type="entry name" value="Cytochrome P450"/>
    <property type="match status" value="1"/>
</dbReference>
<dbReference type="PRINTS" id="PR00463">
    <property type="entry name" value="EP450I"/>
</dbReference>
<dbReference type="InterPro" id="IPR036396">
    <property type="entry name" value="Cyt_P450_sf"/>
</dbReference>
<comment type="caution">
    <text evidence="12">The sequence shown here is derived from an EMBL/GenBank/DDBJ whole genome shotgun (WGS) entry which is preliminary data.</text>
</comment>
<evidence type="ECO:0000256" key="6">
    <source>
        <dbReference type="ARBA" id="ARBA00022989"/>
    </source>
</evidence>
<protein>
    <recommendedName>
        <fullName evidence="14">Cytochrome P450</fullName>
    </recommendedName>
</protein>
<dbReference type="EMBL" id="JANJYI010000009">
    <property type="protein sequence ID" value="KAK2634051.1"/>
    <property type="molecule type" value="Genomic_DNA"/>
</dbReference>
<dbReference type="Pfam" id="PF00067">
    <property type="entry name" value="p450"/>
    <property type="match status" value="1"/>
</dbReference>
<evidence type="ECO:0000256" key="1">
    <source>
        <dbReference type="ARBA" id="ARBA00004167"/>
    </source>
</evidence>
<comment type="cofactor">
    <cofactor evidence="11">
        <name>heme</name>
        <dbReference type="ChEBI" id="CHEBI:30413"/>
    </cofactor>
</comment>
<evidence type="ECO:0000256" key="5">
    <source>
        <dbReference type="ARBA" id="ARBA00022723"/>
    </source>
</evidence>
<evidence type="ECO:0000313" key="12">
    <source>
        <dbReference type="EMBL" id="KAK2634051.1"/>
    </source>
</evidence>
<keyword evidence="6" id="KW-1133">Transmembrane helix</keyword>